<gene>
    <name evidence="3" type="ORF">ENT73_07845</name>
</gene>
<name>A0A832GRX2_9BACT</name>
<evidence type="ECO:0000313" key="3">
    <source>
        <dbReference type="EMBL" id="HGV55970.1"/>
    </source>
</evidence>
<protein>
    <recommendedName>
        <fullName evidence="2">J domain-containing protein</fullName>
    </recommendedName>
</protein>
<proteinExistence type="predicted"/>
<evidence type="ECO:0000259" key="2">
    <source>
        <dbReference type="PROSITE" id="PS50076"/>
    </source>
</evidence>
<keyword evidence="1" id="KW-0175">Coiled coil</keyword>
<organism evidence="3">
    <name type="scientific">Caldimicrobium thiodismutans</name>
    <dbReference type="NCBI Taxonomy" id="1653476"/>
    <lineage>
        <taxon>Bacteria</taxon>
        <taxon>Pseudomonadati</taxon>
        <taxon>Thermodesulfobacteriota</taxon>
        <taxon>Thermodesulfobacteria</taxon>
        <taxon>Thermodesulfobacteriales</taxon>
        <taxon>Thermodesulfobacteriaceae</taxon>
        <taxon>Caldimicrobium</taxon>
    </lineage>
</organism>
<feature type="domain" description="J" evidence="2">
    <location>
        <begin position="7"/>
        <end position="76"/>
    </location>
</feature>
<accession>A0A832GRX2</accession>
<dbReference type="SUPFAM" id="SSF46565">
    <property type="entry name" value="Chaperone J-domain"/>
    <property type="match status" value="1"/>
</dbReference>
<reference evidence="3" key="1">
    <citation type="journal article" date="2020" name="mSystems">
        <title>Genome- and Community-Level Interaction Insights into Carbon Utilization and Element Cycling Functions of Hydrothermarchaeota in Hydrothermal Sediment.</title>
        <authorList>
            <person name="Zhou Z."/>
            <person name="Liu Y."/>
            <person name="Xu W."/>
            <person name="Pan J."/>
            <person name="Luo Z.H."/>
            <person name="Li M."/>
        </authorList>
    </citation>
    <scope>NUCLEOTIDE SEQUENCE [LARGE SCALE GENOMIC DNA]</scope>
    <source>
        <strain evidence="3">SpSt-605</strain>
    </source>
</reference>
<dbReference type="EMBL" id="DSZU01000144">
    <property type="protein sequence ID" value="HGV55970.1"/>
    <property type="molecule type" value="Genomic_DNA"/>
</dbReference>
<comment type="caution">
    <text evidence="3">The sequence shown here is derived from an EMBL/GenBank/DDBJ whole genome shotgun (WGS) entry which is preliminary data.</text>
</comment>
<evidence type="ECO:0000256" key="1">
    <source>
        <dbReference type="SAM" id="Coils"/>
    </source>
</evidence>
<dbReference type="InterPro" id="IPR001623">
    <property type="entry name" value="DnaJ_domain"/>
</dbReference>
<dbReference type="CDD" id="cd06257">
    <property type="entry name" value="DnaJ"/>
    <property type="match status" value="1"/>
</dbReference>
<feature type="coiled-coil region" evidence="1">
    <location>
        <begin position="85"/>
        <end position="112"/>
    </location>
</feature>
<sequence>MKQLKRNPFEYFGLTPQIVKEFDDETLFKLIKHIYRVLQLKHHPDRGGDPKRALELNLAFESINYDKNPQSFQQFKKQYLERLSRKTLKKQLEDLETQYRKLTFQHQILKERFWYYIEKGNSDLNELYKEGLVMKIKVFDIISHINFSDYVSFKKKNYFFKELILSEGVILRKNQSEKRYTCLKGYRFIGSIKREYLEPWNLMQRDLREERFFLKDFLLKDTFIREALIFLTPEVRVNSYLFFFHTAEPEKVFLEGIALKIEEITRLEFLNLLKNETVEQSLDKPQQEIKEVAEL</sequence>
<dbReference type="InterPro" id="IPR036869">
    <property type="entry name" value="J_dom_sf"/>
</dbReference>
<dbReference type="AlphaFoldDB" id="A0A832GRX2"/>
<dbReference type="Gene3D" id="1.10.287.110">
    <property type="entry name" value="DnaJ domain"/>
    <property type="match status" value="1"/>
</dbReference>
<dbReference type="PROSITE" id="PS50076">
    <property type="entry name" value="DNAJ_2"/>
    <property type="match status" value="1"/>
</dbReference>
<dbReference type="SMART" id="SM00271">
    <property type="entry name" value="DnaJ"/>
    <property type="match status" value="1"/>
</dbReference>